<dbReference type="PANTHER" id="PTHR34448">
    <property type="entry name" value="AMINOPEPTIDASE"/>
    <property type="match status" value="1"/>
</dbReference>
<evidence type="ECO:0000256" key="3">
    <source>
        <dbReference type="ARBA" id="ARBA00001947"/>
    </source>
</evidence>
<evidence type="ECO:0000256" key="8">
    <source>
        <dbReference type="ARBA" id="ARBA00022801"/>
    </source>
</evidence>
<dbReference type="PANTHER" id="PTHR34448:SF3">
    <property type="entry name" value="AMINOPEPTIDASE AMPS"/>
    <property type="match status" value="1"/>
</dbReference>
<organism evidence="10 11">
    <name type="scientific">Candidatus Erysipelatoclostridium merdavium</name>
    <dbReference type="NCBI Taxonomy" id="2838566"/>
    <lineage>
        <taxon>Bacteria</taxon>
        <taxon>Bacillati</taxon>
        <taxon>Bacillota</taxon>
        <taxon>Erysipelotrichia</taxon>
        <taxon>Erysipelotrichales</taxon>
        <taxon>Erysipelotrichales incertae sedis</taxon>
    </lineage>
</organism>
<gene>
    <name evidence="10" type="ORF">H9980_11295</name>
</gene>
<comment type="cofactor">
    <cofactor evidence="2">
        <name>Mg(2+)</name>
        <dbReference type="ChEBI" id="CHEBI:18420"/>
    </cofactor>
</comment>
<dbReference type="EMBL" id="DXET01000252">
    <property type="protein sequence ID" value="HIX82535.1"/>
    <property type="molecule type" value="Genomic_DNA"/>
</dbReference>
<comment type="caution">
    <text evidence="10">The sequence shown here is derived from an EMBL/GenBank/DDBJ whole genome shotgun (WGS) entry which is preliminary data.</text>
</comment>
<evidence type="ECO:0000256" key="4">
    <source>
        <dbReference type="ARBA" id="ARBA00008236"/>
    </source>
</evidence>
<sequence>MSFNENLLKYARLIVKAGVNVQKGQIVVIDAPVENAKLARMIAKEAYLAGASEVVVKYNDEVVSKYKYEYEDIDNFGKVPEWFVHFRNDYAKKNAAIISIQSNDPEGLKGIDPKKISLWSRSVAMACKPFYDGMDLGINPWCIAAASSIKWANKVYPDMSDKEAVEALWQAIFKACKVTCDDPIDAWQQHRYSFEKRVNYLNDLNLKTLTYTNSLGTNLTVTLNDDYLFAGGGSYNNDGVYYFANIPTEEIFTSPYRNGTNGVVYSSMPLNYNGNLIDKFKIEFKDGKIVDFDCEVGKDVLNEIINIDEGSHYLGEIALVPYDSAISNMKTLFYNTLYDENAACHLAIGKGFGECIKDGLKLSKEQLLEKGINDSLTHVDFMIGTSDLNITGTTKDGKEVLIFKDGNFAF</sequence>
<evidence type="ECO:0000256" key="7">
    <source>
        <dbReference type="ARBA" id="ARBA00022723"/>
    </source>
</evidence>
<dbReference type="GO" id="GO:0046872">
    <property type="term" value="F:metal ion binding"/>
    <property type="evidence" value="ECO:0007669"/>
    <property type="project" value="UniProtKB-KW"/>
</dbReference>
<dbReference type="InterPro" id="IPR035097">
    <property type="entry name" value="M29_N-terminal"/>
</dbReference>
<reference evidence="10" key="1">
    <citation type="journal article" date="2021" name="PeerJ">
        <title>Extensive microbial diversity within the chicken gut microbiome revealed by metagenomics and culture.</title>
        <authorList>
            <person name="Gilroy R."/>
            <person name="Ravi A."/>
            <person name="Getino M."/>
            <person name="Pursley I."/>
            <person name="Horton D.L."/>
            <person name="Alikhan N.F."/>
            <person name="Baker D."/>
            <person name="Gharbi K."/>
            <person name="Hall N."/>
            <person name="Watson M."/>
            <person name="Adriaenssens E.M."/>
            <person name="Foster-Nyarko E."/>
            <person name="Jarju S."/>
            <person name="Secka A."/>
            <person name="Antonio M."/>
            <person name="Oren A."/>
            <person name="Chaudhuri R.R."/>
            <person name="La Ragione R."/>
            <person name="Hildebrand F."/>
            <person name="Pallen M.J."/>
        </authorList>
    </citation>
    <scope>NUCLEOTIDE SEQUENCE</scope>
    <source>
        <strain evidence="10">ChiGjej1B1-14440</strain>
    </source>
</reference>
<evidence type="ECO:0000313" key="10">
    <source>
        <dbReference type="EMBL" id="HIX82535.1"/>
    </source>
</evidence>
<dbReference type="PRINTS" id="PR00919">
    <property type="entry name" value="THERMOPTASE"/>
</dbReference>
<accession>A0A9D1XR96</accession>
<keyword evidence="9" id="KW-0482">Metalloprotease</keyword>
<dbReference type="InterPro" id="IPR052170">
    <property type="entry name" value="M29_Exopeptidase"/>
</dbReference>
<comment type="cofactor">
    <cofactor evidence="1">
        <name>Co(2+)</name>
        <dbReference type="ChEBI" id="CHEBI:48828"/>
    </cofactor>
</comment>
<dbReference type="SUPFAM" id="SSF144052">
    <property type="entry name" value="Thermophilic metalloprotease-like"/>
    <property type="match status" value="1"/>
</dbReference>
<dbReference type="GO" id="GO:0006508">
    <property type="term" value="P:proteolysis"/>
    <property type="evidence" value="ECO:0007669"/>
    <property type="project" value="UniProtKB-KW"/>
</dbReference>
<keyword evidence="5 10" id="KW-0031">Aminopeptidase</keyword>
<comment type="cofactor">
    <cofactor evidence="3">
        <name>Zn(2+)</name>
        <dbReference type="ChEBI" id="CHEBI:29105"/>
    </cofactor>
</comment>
<dbReference type="AlphaFoldDB" id="A0A9D1XR96"/>
<evidence type="ECO:0000256" key="6">
    <source>
        <dbReference type="ARBA" id="ARBA00022670"/>
    </source>
</evidence>
<evidence type="ECO:0000256" key="2">
    <source>
        <dbReference type="ARBA" id="ARBA00001946"/>
    </source>
</evidence>
<evidence type="ECO:0000256" key="9">
    <source>
        <dbReference type="ARBA" id="ARBA00023049"/>
    </source>
</evidence>
<comment type="similarity">
    <text evidence="4">Belongs to the peptidase M29 family.</text>
</comment>
<protein>
    <submittedName>
        <fullName evidence="10">Aminopeptidase</fullName>
    </submittedName>
</protein>
<evidence type="ECO:0000256" key="5">
    <source>
        <dbReference type="ARBA" id="ARBA00022438"/>
    </source>
</evidence>
<dbReference type="Gene3D" id="3.40.1830.10">
    <property type="entry name" value="Thermophilic metalloprotease (M29)"/>
    <property type="match status" value="1"/>
</dbReference>
<keyword evidence="7" id="KW-0479">Metal-binding</keyword>
<proteinExistence type="inferred from homology"/>
<dbReference type="GO" id="GO:0004177">
    <property type="term" value="F:aminopeptidase activity"/>
    <property type="evidence" value="ECO:0007669"/>
    <property type="project" value="UniProtKB-KW"/>
</dbReference>
<dbReference type="Proteomes" id="UP000886724">
    <property type="component" value="Unassembled WGS sequence"/>
</dbReference>
<reference evidence="10" key="2">
    <citation type="submission" date="2021-04" db="EMBL/GenBank/DDBJ databases">
        <authorList>
            <person name="Gilroy R."/>
        </authorList>
    </citation>
    <scope>NUCLEOTIDE SEQUENCE</scope>
    <source>
        <strain evidence="10">ChiGjej1B1-14440</strain>
    </source>
</reference>
<dbReference type="GO" id="GO:0008237">
    <property type="term" value="F:metallopeptidase activity"/>
    <property type="evidence" value="ECO:0007669"/>
    <property type="project" value="UniProtKB-KW"/>
</dbReference>
<dbReference type="Pfam" id="PF02073">
    <property type="entry name" value="Peptidase_M29"/>
    <property type="match status" value="1"/>
</dbReference>
<evidence type="ECO:0000256" key="1">
    <source>
        <dbReference type="ARBA" id="ARBA00001941"/>
    </source>
</evidence>
<keyword evidence="6" id="KW-0645">Protease</keyword>
<keyword evidence="8" id="KW-0378">Hydrolase</keyword>
<dbReference type="InterPro" id="IPR000787">
    <property type="entry name" value="Peptidase_M29"/>
</dbReference>
<name>A0A9D1XR96_9FIRM</name>
<evidence type="ECO:0000313" key="11">
    <source>
        <dbReference type="Proteomes" id="UP000886724"/>
    </source>
</evidence>